<dbReference type="InterPro" id="IPR043502">
    <property type="entry name" value="DNA/RNA_pol_sf"/>
</dbReference>
<dbReference type="InterPro" id="IPR000477">
    <property type="entry name" value="RT_dom"/>
</dbReference>
<evidence type="ECO:0000313" key="13">
    <source>
        <dbReference type="EMBL" id="KAI2666696.1"/>
    </source>
</evidence>
<evidence type="ECO:0000256" key="7">
    <source>
        <dbReference type="ARBA" id="ARBA00022801"/>
    </source>
</evidence>
<dbReference type="SUPFAM" id="SSF47823">
    <property type="entry name" value="lambda integrase-like, N-terminal domain"/>
    <property type="match status" value="1"/>
</dbReference>
<keyword evidence="4" id="KW-0548">Nucleotidyltransferase</keyword>
<protein>
    <recommendedName>
        <fullName evidence="2">ribonuclease H</fullName>
        <ecNumber evidence="2">3.1.26.4</ecNumber>
    </recommendedName>
</protein>
<evidence type="ECO:0000256" key="10">
    <source>
        <dbReference type="SAM" id="MobiDB-lite"/>
    </source>
</evidence>
<evidence type="ECO:0000256" key="1">
    <source>
        <dbReference type="ARBA" id="ARBA00010879"/>
    </source>
</evidence>
<evidence type="ECO:0000256" key="5">
    <source>
        <dbReference type="ARBA" id="ARBA00022722"/>
    </source>
</evidence>
<feature type="region of interest" description="Disordered" evidence="10">
    <location>
        <begin position="82"/>
        <end position="160"/>
    </location>
</feature>
<dbReference type="EMBL" id="JACTAM010000003">
    <property type="protein sequence ID" value="KAI2666696.1"/>
    <property type="molecule type" value="Genomic_DNA"/>
</dbReference>
<accession>A0ABQ8MV30</accession>
<evidence type="ECO:0000259" key="12">
    <source>
        <dbReference type="PROSITE" id="PS51900"/>
    </source>
</evidence>
<dbReference type="InterPro" id="IPR041373">
    <property type="entry name" value="RT_RNaseH"/>
</dbReference>
<evidence type="ECO:0000256" key="4">
    <source>
        <dbReference type="ARBA" id="ARBA00022695"/>
    </source>
</evidence>
<evidence type="ECO:0000256" key="8">
    <source>
        <dbReference type="ARBA" id="ARBA00022918"/>
    </source>
</evidence>
<feature type="region of interest" description="Disordered" evidence="10">
    <location>
        <begin position="456"/>
        <end position="494"/>
    </location>
</feature>
<evidence type="ECO:0000259" key="11">
    <source>
        <dbReference type="PROSITE" id="PS50878"/>
    </source>
</evidence>
<keyword evidence="14" id="KW-1185">Reference proteome</keyword>
<comment type="caution">
    <text evidence="13">The sequence shown here is derived from an EMBL/GenBank/DDBJ whole genome shotgun (WGS) entry which is preliminary data.</text>
</comment>
<reference evidence="13 14" key="1">
    <citation type="submission" date="2022-01" db="EMBL/GenBank/DDBJ databases">
        <title>A high-quality chromosome-level genome assembly of rohu carp, Labeo rohita.</title>
        <authorList>
            <person name="Arick M.A. II"/>
            <person name="Hsu C.-Y."/>
            <person name="Magbanua Z."/>
            <person name="Pechanova O."/>
            <person name="Grover C."/>
            <person name="Miller E."/>
            <person name="Thrash A."/>
            <person name="Ezzel L."/>
            <person name="Alam S."/>
            <person name="Benzie J."/>
            <person name="Hamilton M."/>
            <person name="Karsi A."/>
            <person name="Lawrence M.L."/>
            <person name="Peterson D.G."/>
        </authorList>
    </citation>
    <scope>NUCLEOTIDE SEQUENCE [LARGE SCALE GENOMIC DNA]</scope>
    <source>
        <strain evidence="14">BAU-BD-2019</strain>
        <tissue evidence="13">Blood</tissue>
    </source>
</reference>
<dbReference type="PANTHER" id="PTHR33050:SF7">
    <property type="entry name" value="RIBONUCLEASE H"/>
    <property type="match status" value="1"/>
</dbReference>
<feature type="compositionally biased region" description="Low complexity" evidence="10">
    <location>
        <begin position="140"/>
        <end position="160"/>
    </location>
</feature>
<keyword evidence="6" id="KW-0255">Endonuclease</keyword>
<dbReference type="Gene3D" id="3.10.10.10">
    <property type="entry name" value="HIV Type 1 Reverse Transcriptase, subunit A, domain 1"/>
    <property type="match status" value="1"/>
</dbReference>
<evidence type="ECO:0000256" key="6">
    <source>
        <dbReference type="ARBA" id="ARBA00022759"/>
    </source>
</evidence>
<dbReference type="InterPro" id="IPR044068">
    <property type="entry name" value="CB"/>
</dbReference>
<dbReference type="Gene3D" id="1.10.287.3160">
    <property type="match status" value="1"/>
</dbReference>
<dbReference type="Proteomes" id="UP000830375">
    <property type="component" value="Unassembled WGS sequence"/>
</dbReference>
<dbReference type="InterPro" id="IPR052055">
    <property type="entry name" value="Hepadnavirus_pol/RT"/>
</dbReference>
<comment type="similarity">
    <text evidence="1">Belongs to the beta type-B retroviral polymerase family. HERV class-II K(HML-2) pol subfamily.</text>
</comment>
<keyword evidence="8" id="KW-0695">RNA-directed DNA polymerase</keyword>
<dbReference type="Pfam" id="PF00078">
    <property type="entry name" value="RVT_1"/>
    <property type="match status" value="1"/>
</dbReference>
<keyword evidence="3" id="KW-0808">Transferase</keyword>
<evidence type="ECO:0000256" key="9">
    <source>
        <dbReference type="ARBA" id="ARBA00023125"/>
    </source>
</evidence>
<dbReference type="CDD" id="cd03714">
    <property type="entry name" value="RT_DIRS1"/>
    <property type="match status" value="1"/>
</dbReference>
<keyword evidence="9" id="KW-0238">DNA-binding</keyword>
<dbReference type="EC" id="3.1.26.4" evidence="2"/>
<dbReference type="Pfam" id="PF17917">
    <property type="entry name" value="RT_RNaseH"/>
    <property type="match status" value="1"/>
</dbReference>
<keyword evidence="7" id="KW-0378">Hydrolase</keyword>
<feature type="compositionally biased region" description="Basic and acidic residues" evidence="10">
    <location>
        <begin position="1183"/>
        <end position="1192"/>
    </location>
</feature>
<dbReference type="SUPFAM" id="SSF56672">
    <property type="entry name" value="DNA/RNA polymerases"/>
    <property type="match status" value="1"/>
</dbReference>
<evidence type="ECO:0000256" key="2">
    <source>
        <dbReference type="ARBA" id="ARBA00012180"/>
    </source>
</evidence>
<dbReference type="InterPro" id="IPR010998">
    <property type="entry name" value="Integrase_recombinase_N"/>
</dbReference>
<dbReference type="PANTHER" id="PTHR33050">
    <property type="entry name" value="REVERSE TRANSCRIPTASE DOMAIN-CONTAINING PROTEIN"/>
    <property type="match status" value="1"/>
</dbReference>
<evidence type="ECO:0000313" key="14">
    <source>
        <dbReference type="Proteomes" id="UP000830375"/>
    </source>
</evidence>
<dbReference type="Gene3D" id="1.10.150.130">
    <property type="match status" value="1"/>
</dbReference>
<dbReference type="PROSITE" id="PS50878">
    <property type="entry name" value="RT_POL"/>
    <property type="match status" value="1"/>
</dbReference>
<sequence>MAFRPCVSGCGSFLTSVDGHERCLTCLGREHAEAAFVDGSCAHCERMSMATLRSRLSFARRLPSSSSRGSSASRKGFTAATARRLGDLQVTVQNVPPGKTPRASAPPRGPVVMPKQTAPPSKAGPSVSFGAPPEEEMSISASEGEQSAGEAAASAERRPPAVAVPSEADAELSAMLLRAAEGIGLEVPKVPPPDPSRLDDWFLGTKSAAPPRLPPVPFFPEVHDELVRAWRAPYSARSRSTSSALATLDGGAARGYEGVPQVERAVAVHLCPQDAATWRGSPRLPSKACRLSSALTGRAYSAAGQAATALHAMATLQVYQAKALKELHKGSPDQAVLQELRAATDFALRATKVTARSLGQVMSTLVVQERHLWLNLAQMADVDKARFLNAPVSQAGLFGDTVEDFAQQFSAVQKQTEAIRSPRVPRLSLLVAEGAPLRPPRSKINLLRLRLRPMKRASPPDVEAAAGERRRPLLRSPLKHPRPAGLRGAPDTGRPEMMEAALRGTTTSAPPLPVEGRDRLCAQLPSTYGSAVPTHSQKEQFSTSLGQAPRVLFLSDTTSPRVRTRSLHSPAREPGKKVRAAQGGQTALQDVFPSGTGPLPLPAGRPTADTSVNAPLIPLATRLAAWLELPSPSRWLIRTVRLGYAIQFARRPPKVRGIRFTSVRSDTDASVLRAEIAVLLAKDAIEPVPPAEMRSGFYSPYFIVPKKSGGLRPILDLRVLNRSLLRLPFKMLTSKRILSCVRHQDWFAAIDLKDAYFHVSILPRHRPFLRFAFEGRAYQYKVLPFGLSLSPRVFTKVAEGALSPLWRKGVRILNYLDDWLIIAHSRDLLCEHRDLVLQHLSHLGLRVNREKSKLSPVQRISFLGMELDSVNMTACLTNERTQSVLNCLKSFRHKTAVPLKIFQRLLGHMAAAAAVTPLGLLHMRPLQRWLHDRVPRWAWHRGTLRIGVSPQCRRLFSPWSDPAFLRAGVPLGQVSRHVVVHTDASTTGWGAVCNGQAASGSWTGPRLLWHINCLELLAVLLALRRFLPMLRHKHVLVRTDNTATVAYINHQGGLRSRRMSQLARHLLLWSQTRLKSLRAVHIPGELNPHPPWRIATPPPDSPADLESIRRGPDRSVCLPGILPLPALLLPQRGFPRQGCSGTQLASGAQVRLSPSEPPCTDPVQDQGGRGAGSAGCAILAHPDLVRRPHAPRDSPSLEDSPEEGPSFSGDGHNLAPASRSLEPARVASGRDSVDLAGLPQAVIETITQSRAPSTRQAYVLRWGLFVDWCASRREDPQRCPIAVVLSFLQEKLERRLSPSTLKVYVAAIAAYHDAVDGESIGKHQLVVRFLRGARRINPPRPHPIPSWDLSVALRA</sequence>
<proteinExistence type="inferred from homology"/>
<dbReference type="Gene3D" id="3.30.70.270">
    <property type="match status" value="1"/>
</dbReference>
<dbReference type="PROSITE" id="PS51900">
    <property type="entry name" value="CB"/>
    <property type="match status" value="1"/>
</dbReference>
<evidence type="ECO:0000256" key="3">
    <source>
        <dbReference type="ARBA" id="ARBA00022679"/>
    </source>
</evidence>
<name>A0ABQ8MV30_LABRO</name>
<dbReference type="InterPro" id="IPR043128">
    <property type="entry name" value="Rev_trsase/Diguanyl_cyclase"/>
</dbReference>
<feature type="region of interest" description="Disordered" evidence="10">
    <location>
        <begin position="1138"/>
        <end position="1228"/>
    </location>
</feature>
<feature type="region of interest" description="Disordered" evidence="10">
    <location>
        <begin position="560"/>
        <end position="586"/>
    </location>
</feature>
<gene>
    <name evidence="13" type="ORF">H4Q32_025786</name>
</gene>
<keyword evidence="5" id="KW-0540">Nuclease</keyword>
<feature type="domain" description="Reverse transcriptase" evidence="11">
    <location>
        <begin position="685"/>
        <end position="867"/>
    </location>
</feature>
<feature type="domain" description="Core-binding (CB)" evidence="12">
    <location>
        <begin position="1233"/>
        <end position="1316"/>
    </location>
</feature>
<dbReference type="CDD" id="cd09275">
    <property type="entry name" value="RNase_HI_RT_DIRS1"/>
    <property type="match status" value="1"/>
</dbReference>
<organism evidence="13 14">
    <name type="scientific">Labeo rohita</name>
    <name type="common">Indian major carp</name>
    <name type="synonym">Cyprinus rohita</name>
    <dbReference type="NCBI Taxonomy" id="84645"/>
    <lineage>
        <taxon>Eukaryota</taxon>
        <taxon>Metazoa</taxon>
        <taxon>Chordata</taxon>
        <taxon>Craniata</taxon>
        <taxon>Vertebrata</taxon>
        <taxon>Euteleostomi</taxon>
        <taxon>Actinopterygii</taxon>
        <taxon>Neopterygii</taxon>
        <taxon>Teleostei</taxon>
        <taxon>Ostariophysi</taxon>
        <taxon>Cypriniformes</taxon>
        <taxon>Cyprinidae</taxon>
        <taxon>Labeoninae</taxon>
        <taxon>Labeonini</taxon>
        <taxon>Labeo</taxon>
    </lineage>
</organism>